<dbReference type="InterPro" id="IPR013785">
    <property type="entry name" value="Aldolase_TIM"/>
</dbReference>
<evidence type="ECO:0000256" key="2">
    <source>
        <dbReference type="ARBA" id="ARBA00022723"/>
    </source>
</evidence>
<dbReference type="GO" id="GO:0051536">
    <property type="term" value="F:iron-sulfur cluster binding"/>
    <property type="evidence" value="ECO:0007669"/>
    <property type="project" value="UniProtKB-KW"/>
</dbReference>
<dbReference type="SFLD" id="SFLDS00029">
    <property type="entry name" value="Radical_SAM"/>
    <property type="match status" value="1"/>
</dbReference>
<keyword evidence="7" id="KW-1185">Reference proteome</keyword>
<keyword evidence="4" id="KW-0411">Iron-sulfur</keyword>
<dbReference type="PROSITE" id="PS51918">
    <property type="entry name" value="RADICAL_SAM"/>
    <property type="match status" value="1"/>
</dbReference>
<dbReference type="PANTHER" id="PTHR11228">
    <property type="entry name" value="RADICAL SAM DOMAIN PROTEIN"/>
    <property type="match status" value="1"/>
</dbReference>
<dbReference type="RefSeq" id="WP_069847183.1">
    <property type="nucleotide sequence ID" value="NZ_CP014859.1"/>
</dbReference>
<organism evidence="6 7">
    <name type="scientific">Actinoalloteichus hymeniacidonis</name>
    <dbReference type="NCBI Taxonomy" id="340345"/>
    <lineage>
        <taxon>Bacteria</taxon>
        <taxon>Bacillati</taxon>
        <taxon>Actinomycetota</taxon>
        <taxon>Actinomycetes</taxon>
        <taxon>Pseudonocardiales</taxon>
        <taxon>Pseudonocardiaceae</taxon>
        <taxon>Actinoalloteichus</taxon>
    </lineage>
</organism>
<evidence type="ECO:0000313" key="6">
    <source>
        <dbReference type="EMBL" id="AOS62013.1"/>
    </source>
</evidence>
<evidence type="ECO:0000256" key="1">
    <source>
        <dbReference type="ARBA" id="ARBA00022691"/>
    </source>
</evidence>
<dbReference type="EMBL" id="CP014859">
    <property type="protein sequence ID" value="AOS62013.1"/>
    <property type="molecule type" value="Genomic_DNA"/>
</dbReference>
<dbReference type="CDD" id="cd01335">
    <property type="entry name" value="Radical_SAM"/>
    <property type="match status" value="1"/>
</dbReference>
<dbReference type="PANTHER" id="PTHR11228:SF7">
    <property type="entry name" value="PQQA PEPTIDE CYCLASE"/>
    <property type="match status" value="1"/>
</dbReference>
<feature type="domain" description="Radical SAM core" evidence="5">
    <location>
        <begin position="15"/>
        <end position="237"/>
    </location>
</feature>
<evidence type="ECO:0000256" key="3">
    <source>
        <dbReference type="ARBA" id="ARBA00023004"/>
    </source>
</evidence>
<name>A0AAC9HMR5_9PSEU</name>
<keyword evidence="3" id="KW-0408">Iron</keyword>
<accession>A0AAC9HMR5</accession>
<dbReference type="Gene3D" id="3.20.20.70">
    <property type="entry name" value="Aldolase class I"/>
    <property type="match status" value="1"/>
</dbReference>
<dbReference type="InterPro" id="IPR007197">
    <property type="entry name" value="rSAM"/>
</dbReference>
<protein>
    <submittedName>
        <fullName evidence="6">Radical SAM superfamily enzyme</fullName>
    </submittedName>
</protein>
<dbReference type="SUPFAM" id="SSF102114">
    <property type="entry name" value="Radical SAM enzymes"/>
    <property type="match status" value="1"/>
</dbReference>
<dbReference type="AlphaFoldDB" id="A0AAC9HMR5"/>
<reference evidence="7" key="1">
    <citation type="submission" date="2016-03" db="EMBL/GenBank/DDBJ databases">
        <title>Complete genome sequence of the type strain Actinoalloteichus hymeniacidonis DSM 45092.</title>
        <authorList>
            <person name="Schaffert L."/>
            <person name="Albersmeier A."/>
            <person name="Winkler A."/>
            <person name="Kalinowski J."/>
            <person name="Zotchev S."/>
            <person name="Ruckert C."/>
        </authorList>
    </citation>
    <scope>NUCLEOTIDE SEQUENCE [LARGE SCALE GENOMIC DNA]</scope>
    <source>
        <strain evidence="7">HPA177(T) (DSM 45092(T))</strain>
    </source>
</reference>
<evidence type="ECO:0000259" key="5">
    <source>
        <dbReference type="PROSITE" id="PS51918"/>
    </source>
</evidence>
<dbReference type="GO" id="GO:0003824">
    <property type="term" value="F:catalytic activity"/>
    <property type="evidence" value="ECO:0007669"/>
    <property type="project" value="InterPro"/>
</dbReference>
<keyword evidence="1" id="KW-0949">S-adenosyl-L-methionine</keyword>
<dbReference type="GO" id="GO:0046872">
    <property type="term" value="F:metal ion binding"/>
    <property type="evidence" value="ECO:0007669"/>
    <property type="project" value="UniProtKB-KW"/>
</dbReference>
<dbReference type="InterPro" id="IPR058240">
    <property type="entry name" value="rSAM_sf"/>
</dbReference>
<evidence type="ECO:0000256" key="4">
    <source>
        <dbReference type="ARBA" id="ARBA00023014"/>
    </source>
</evidence>
<dbReference type="Proteomes" id="UP000095210">
    <property type="component" value="Chromosome"/>
</dbReference>
<gene>
    <name evidence="6" type="ORF">TL08_05940</name>
</gene>
<sequence length="336" mass="37214">MADSPDGPPPIWDRFSANERLAINFTLTCNLSCAHCIVESSPQRTERLTLDEVRTALESGRHNGKRHVTFSGGEVFLYPEQMVEVISFATGLGFVVDVESNAFWARSEAIARKKLAPFVEAGLAGMALSADAFHVEFFPVDRTINAARIGREFGLVTEINFCPSTQTEVDEQIKAALTAAGEPFIMNELLDRGRGKGLLNISIGRRVDELPDCDSLTTTVHATGDMYACCELDISTDAMKRTPVFLGSIRVGDRTQQERDEREHLVTSFYDPNSPIYFRKLVEEHPLFQGLTSERYQNICDFCLLALRDPARVAALREILAAHRSESLPVGAGVDK</sequence>
<evidence type="ECO:0000313" key="7">
    <source>
        <dbReference type="Proteomes" id="UP000095210"/>
    </source>
</evidence>
<dbReference type="Pfam" id="PF04055">
    <property type="entry name" value="Radical_SAM"/>
    <property type="match status" value="1"/>
</dbReference>
<dbReference type="KEGG" id="ahm:TL08_05940"/>
<dbReference type="SFLD" id="SFLDG01067">
    <property type="entry name" value="SPASM/twitch_domain_containing"/>
    <property type="match status" value="1"/>
</dbReference>
<proteinExistence type="predicted"/>
<keyword evidence="2" id="KW-0479">Metal-binding</keyword>
<dbReference type="InterPro" id="IPR050377">
    <property type="entry name" value="Radical_SAM_PqqE_MftC-like"/>
</dbReference>